<organism evidence="1 2">
    <name type="scientific">Hyalomma asiaticum</name>
    <name type="common">Tick</name>
    <dbReference type="NCBI Taxonomy" id="266040"/>
    <lineage>
        <taxon>Eukaryota</taxon>
        <taxon>Metazoa</taxon>
        <taxon>Ecdysozoa</taxon>
        <taxon>Arthropoda</taxon>
        <taxon>Chelicerata</taxon>
        <taxon>Arachnida</taxon>
        <taxon>Acari</taxon>
        <taxon>Parasitiformes</taxon>
        <taxon>Ixodida</taxon>
        <taxon>Ixodoidea</taxon>
        <taxon>Ixodidae</taxon>
        <taxon>Hyalomminae</taxon>
        <taxon>Hyalomma</taxon>
    </lineage>
</organism>
<proteinExistence type="predicted"/>
<reference evidence="1" key="1">
    <citation type="submission" date="2020-05" db="EMBL/GenBank/DDBJ databases">
        <title>Large-scale comparative analyses of tick genomes elucidate their genetic diversity and vector capacities.</title>
        <authorList>
            <person name="Jia N."/>
            <person name="Wang J."/>
            <person name="Shi W."/>
            <person name="Du L."/>
            <person name="Sun Y."/>
            <person name="Zhan W."/>
            <person name="Jiang J."/>
            <person name="Wang Q."/>
            <person name="Zhang B."/>
            <person name="Ji P."/>
            <person name="Sakyi L.B."/>
            <person name="Cui X."/>
            <person name="Yuan T."/>
            <person name="Jiang B."/>
            <person name="Yang W."/>
            <person name="Lam T.T.-Y."/>
            <person name="Chang Q."/>
            <person name="Ding S."/>
            <person name="Wang X."/>
            <person name="Zhu J."/>
            <person name="Ruan X."/>
            <person name="Zhao L."/>
            <person name="Wei J."/>
            <person name="Que T."/>
            <person name="Du C."/>
            <person name="Cheng J."/>
            <person name="Dai P."/>
            <person name="Han X."/>
            <person name="Huang E."/>
            <person name="Gao Y."/>
            <person name="Liu J."/>
            <person name="Shao H."/>
            <person name="Ye R."/>
            <person name="Li L."/>
            <person name="Wei W."/>
            <person name="Wang X."/>
            <person name="Wang C."/>
            <person name="Yang T."/>
            <person name="Huo Q."/>
            <person name="Li W."/>
            <person name="Guo W."/>
            <person name="Chen H."/>
            <person name="Zhou L."/>
            <person name="Ni X."/>
            <person name="Tian J."/>
            <person name="Zhou Y."/>
            <person name="Sheng Y."/>
            <person name="Liu T."/>
            <person name="Pan Y."/>
            <person name="Xia L."/>
            <person name="Li J."/>
            <person name="Zhao F."/>
            <person name="Cao W."/>
        </authorList>
    </citation>
    <scope>NUCLEOTIDE SEQUENCE</scope>
    <source>
        <strain evidence="1">Hyas-2018</strain>
    </source>
</reference>
<dbReference type="EMBL" id="CM023483">
    <property type="protein sequence ID" value="KAH6935890.1"/>
    <property type="molecule type" value="Genomic_DNA"/>
</dbReference>
<gene>
    <name evidence="1" type="ORF">HPB50_011373</name>
</gene>
<sequence>MPCADEHSCSHGTRCLGLARSASAADDHSLEPLRRTWAPGSPTRHGNLGEQEVSPRGARGICKGPYEELYEGGLCRRALEQLGDSRAQEFSIEQLDYYVLADDGRCLPQAEKDDRITPPFALLFRKLKSAFSCRPCYSQLQLLKYGSRSFSCNLCDSAQHGGKPNDETEACATAATACSLQPRGSPTGPPLAPSGDLGEEVAGLRRLLLDALEGISFLSDEVSELREDTERVRKEHSRVAEQQVRIVASLRGEVRFLRDELTRRVAPKLASPPSPAKSPTTVQCDFSVKPDTPVTSDTETLPPFTPPPGFQRDGKLRVVDRAETSSANVTALLMRRGNAYRW</sequence>
<keyword evidence="2" id="KW-1185">Reference proteome</keyword>
<evidence type="ECO:0000313" key="2">
    <source>
        <dbReference type="Proteomes" id="UP000821845"/>
    </source>
</evidence>
<accession>A0ACB7SMI6</accession>
<name>A0ACB7SMI6_HYAAI</name>
<dbReference type="Proteomes" id="UP000821845">
    <property type="component" value="Chromosome 3"/>
</dbReference>
<protein>
    <submittedName>
        <fullName evidence="1">Uncharacterized protein</fullName>
    </submittedName>
</protein>
<evidence type="ECO:0000313" key="1">
    <source>
        <dbReference type="EMBL" id="KAH6935890.1"/>
    </source>
</evidence>
<comment type="caution">
    <text evidence="1">The sequence shown here is derived from an EMBL/GenBank/DDBJ whole genome shotgun (WGS) entry which is preliminary data.</text>
</comment>